<evidence type="ECO:0000256" key="1">
    <source>
        <dbReference type="ARBA" id="ARBA00023015"/>
    </source>
</evidence>
<dbReference type="InterPro" id="IPR009057">
    <property type="entry name" value="Homeodomain-like_sf"/>
</dbReference>
<dbReference type="AlphaFoldDB" id="A0A1G4X3T1"/>
<evidence type="ECO:0000256" key="4">
    <source>
        <dbReference type="PROSITE-ProRule" id="PRU00335"/>
    </source>
</evidence>
<evidence type="ECO:0000256" key="2">
    <source>
        <dbReference type="ARBA" id="ARBA00023125"/>
    </source>
</evidence>
<keyword evidence="3" id="KW-0804">Transcription</keyword>
<evidence type="ECO:0000256" key="3">
    <source>
        <dbReference type="ARBA" id="ARBA00023163"/>
    </source>
</evidence>
<organism evidence="6 7">
    <name type="scientific">Mycolicibacterium fluoranthenivorans</name>
    <dbReference type="NCBI Taxonomy" id="258505"/>
    <lineage>
        <taxon>Bacteria</taxon>
        <taxon>Bacillati</taxon>
        <taxon>Actinomycetota</taxon>
        <taxon>Actinomycetes</taxon>
        <taxon>Mycobacteriales</taxon>
        <taxon>Mycobacteriaceae</taxon>
        <taxon>Mycolicibacterium</taxon>
    </lineage>
</organism>
<evidence type="ECO:0000313" key="6">
    <source>
        <dbReference type="EMBL" id="SCX34208.1"/>
    </source>
</evidence>
<protein>
    <submittedName>
        <fullName evidence="6">Transcriptional regulator, TetR family</fullName>
    </submittedName>
</protein>
<dbReference type="STRING" id="1502745.SAMN02799620_06258"/>
<dbReference type="RefSeq" id="WP_090364764.1">
    <property type="nucleotide sequence ID" value="NZ_FMUB01000022.1"/>
</dbReference>
<keyword evidence="1" id="KW-0805">Transcription regulation</keyword>
<dbReference type="PANTHER" id="PTHR47506">
    <property type="entry name" value="TRANSCRIPTIONAL REGULATORY PROTEIN"/>
    <property type="match status" value="1"/>
</dbReference>
<feature type="domain" description="HTH tetR-type" evidence="5">
    <location>
        <begin position="6"/>
        <end position="66"/>
    </location>
</feature>
<evidence type="ECO:0000313" key="7">
    <source>
        <dbReference type="Proteomes" id="UP000199707"/>
    </source>
</evidence>
<dbReference type="Gene3D" id="1.10.357.10">
    <property type="entry name" value="Tetracycline Repressor, domain 2"/>
    <property type="match status" value="1"/>
</dbReference>
<feature type="DNA-binding region" description="H-T-H motif" evidence="4">
    <location>
        <begin position="29"/>
        <end position="48"/>
    </location>
</feature>
<name>A0A1G4X3T1_9MYCO</name>
<sequence>MARPRVYDPDTVLDAVETLVVQQGPAAVTVRAVATAAGISNGALYHSFSSRSELLGRAWLRAGNRFLQVQDALIDQAPDPVAAVIAAAGAPAVLADRYPDSGRLVLTVRREDILDAELPDELARELHHLQIRLVDTMVRLADGLWHRRDRAAADTITTCVVDLPTAILLTRDRLASPTARNHLSAAVRAVLDIGPPPLKGTRP</sequence>
<proteinExistence type="predicted"/>
<dbReference type="InterPro" id="IPR001647">
    <property type="entry name" value="HTH_TetR"/>
</dbReference>
<dbReference type="EMBL" id="FMUB01000022">
    <property type="protein sequence ID" value="SCX34208.1"/>
    <property type="molecule type" value="Genomic_DNA"/>
</dbReference>
<dbReference type="PRINTS" id="PR00455">
    <property type="entry name" value="HTHTETR"/>
</dbReference>
<keyword evidence="2 4" id="KW-0238">DNA-binding</keyword>
<accession>A0A1G4X3T1</accession>
<dbReference type="SUPFAM" id="SSF46689">
    <property type="entry name" value="Homeodomain-like"/>
    <property type="match status" value="1"/>
</dbReference>
<dbReference type="Proteomes" id="UP000199707">
    <property type="component" value="Unassembled WGS sequence"/>
</dbReference>
<dbReference type="Pfam" id="PF00440">
    <property type="entry name" value="TetR_N"/>
    <property type="match status" value="1"/>
</dbReference>
<evidence type="ECO:0000259" key="5">
    <source>
        <dbReference type="PROSITE" id="PS50977"/>
    </source>
</evidence>
<dbReference type="GO" id="GO:0003677">
    <property type="term" value="F:DNA binding"/>
    <property type="evidence" value="ECO:0007669"/>
    <property type="project" value="UniProtKB-UniRule"/>
</dbReference>
<dbReference type="PANTHER" id="PTHR47506:SF1">
    <property type="entry name" value="HTH-TYPE TRANSCRIPTIONAL REGULATOR YJDC"/>
    <property type="match status" value="1"/>
</dbReference>
<reference evidence="7" key="1">
    <citation type="submission" date="2016-10" db="EMBL/GenBank/DDBJ databases">
        <authorList>
            <person name="Varghese N."/>
            <person name="Submissions S."/>
        </authorList>
    </citation>
    <scope>NUCLEOTIDE SEQUENCE [LARGE SCALE GENOMIC DNA]</scope>
    <source>
        <strain evidence="7">UNC267MFSha1.1M11</strain>
    </source>
</reference>
<dbReference type="PROSITE" id="PS50977">
    <property type="entry name" value="HTH_TETR_2"/>
    <property type="match status" value="1"/>
</dbReference>
<gene>
    <name evidence="6" type="ORF">SAMN02799620_06258</name>
</gene>